<feature type="transmembrane region" description="Helical" evidence="1">
    <location>
        <begin position="78"/>
        <end position="98"/>
    </location>
</feature>
<accession>A0A6I1EP88</accession>
<dbReference type="InterPro" id="IPR021279">
    <property type="entry name" value="DUF2721"/>
</dbReference>
<evidence type="ECO:0000313" key="2">
    <source>
        <dbReference type="EMBL" id="KAB7651520.1"/>
    </source>
</evidence>
<feature type="transmembrane region" description="Helical" evidence="1">
    <location>
        <begin position="12"/>
        <end position="31"/>
    </location>
</feature>
<sequence>MINITEFNQSLALALGPITLISGVGLLMICMTNRYNHATNRIRQLMKKRHEDASQALLPIIDEEIDLLYMRASLLRRGMLSVALSALLSALLVAVSVGSRFLGINLMVLESVILVAATLLIVLSALLFSSEISISLKALNLAVKNIPPGGGKSEAL</sequence>
<evidence type="ECO:0000313" key="5">
    <source>
        <dbReference type="Proteomes" id="UP000469462"/>
    </source>
</evidence>
<feature type="transmembrane region" description="Helical" evidence="1">
    <location>
        <begin position="104"/>
        <end position="128"/>
    </location>
</feature>
<dbReference type="AlphaFoldDB" id="A0A6I1EP88"/>
<keyword evidence="1" id="KW-1133">Transmembrane helix</keyword>
<dbReference type="Pfam" id="PF11026">
    <property type="entry name" value="DUF2721"/>
    <property type="match status" value="1"/>
</dbReference>
<dbReference type="EMBL" id="WEHW01000013">
    <property type="protein sequence ID" value="KAB7651520.1"/>
    <property type="molecule type" value="Genomic_DNA"/>
</dbReference>
<dbReference type="EMBL" id="WEHX01000007">
    <property type="protein sequence ID" value="KAB7662492.1"/>
    <property type="molecule type" value="Genomic_DNA"/>
</dbReference>
<dbReference type="OrthoDB" id="9156812at2"/>
<dbReference type="Proteomes" id="UP000430564">
    <property type="component" value="Unassembled WGS sequence"/>
</dbReference>
<name>A0A6I1EP88_9BURK</name>
<evidence type="ECO:0000313" key="3">
    <source>
        <dbReference type="EMBL" id="KAB7662492.1"/>
    </source>
</evidence>
<keyword evidence="1" id="KW-0812">Transmembrane</keyword>
<gene>
    <name evidence="3" type="ORF">GBM95_02680</name>
    <name evidence="2" type="ORF">GBM96_05260</name>
</gene>
<evidence type="ECO:0000256" key="1">
    <source>
        <dbReference type="SAM" id="Phobius"/>
    </source>
</evidence>
<reference evidence="4 5" key="1">
    <citation type="submission" date="2019-10" db="EMBL/GenBank/DDBJ databases">
        <title>Genome diversity of Sutterella seckii.</title>
        <authorList>
            <person name="Chaplin A.V."/>
            <person name="Sokolova S.R."/>
            <person name="Mosin K.A."/>
            <person name="Ivanova E.L."/>
            <person name="Kochetkova T.O."/>
            <person name="Goltsov A.Y."/>
            <person name="Trofimov D.Y."/>
            <person name="Efimov B.A."/>
        </authorList>
    </citation>
    <scope>NUCLEOTIDE SEQUENCE [LARGE SCALE GENOMIC DNA]</scope>
    <source>
        <strain evidence="2 5">ASD3426</strain>
        <strain evidence="3 4">ASD393</strain>
    </source>
</reference>
<keyword evidence="1" id="KW-0472">Membrane</keyword>
<dbReference type="Proteomes" id="UP000469462">
    <property type="component" value="Unassembled WGS sequence"/>
</dbReference>
<evidence type="ECO:0000313" key="4">
    <source>
        <dbReference type="Proteomes" id="UP000430564"/>
    </source>
</evidence>
<comment type="caution">
    <text evidence="3">The sequence shown here is derived from an EMBL/GenBank/DDBJ whole genome shotgun (WGS) entry which is preliminary data.</text>
</comment>
<keyword evidence="5" id="KW-1185">Reference proteome</keyword>
<protein>
    <submittedName>
        <fullName evidence="3">DUF2721 domain-containing protein</fullName>
    </submittedName>
</protein>
<proteinExistence type="predicted"/>
<organism evidence="3 4">
    <name type="scientific">Sutterella seckii</name>
    <dbReference type="NCBI Taxonomy" id="1944635"/>
    <lineage>
        <taxon>Bacteria</taxon>
        <taxon>Pseudomonadati</taxon>
        <taxon>Pseudomonadota</taxon>
        <taxon>Betaproteobacteria</taxon>
        <taxon>Burkholderiales</taxon>
        <taxon>Sutterellaceae</taxon>
        <taxon>Sutterella</taxon>
    </lineage>
</organism>
<dbReference type="RefSeq" id="WP_139688185.1">
    <property type="nucleotide sequence ID" value="NZ_WEHW01000013.1"/>
</dbReference>